<name>A0ABT4QF83_9BACL</name>
<gene>
    <name evidence="1" type="ORF">O9H85_23950</name>
</gene>
<evidence type="ECO:0000313" key="1">
    <source>
        <dbReference type="EMBL" id="MCZ8515406.1"/>
    </source>
</evidence>
<organism evidence="1 2">
    <name type="scientific">Paenibacillus gyeongsangnamensis</name>
    <dbReference type="NCBI Taxonomy" id="3388067"/>
    <lineage>
        <taxon>Bacteria</taxon>
        <taxon>Bacillati</taxon>
        <taxon>Bacillota</taxon>
        <taxon>Bacilli</taxon>
        <taxon>Bacillales</taxon>
        <taxon>Paenibacillaceae</taxon>
        <taxon>Paenibacillus</taxon>
    </lineage>
</organism>
<evidence type="ECO:0000313" key="2">
    <source>
        <dbReference type="Proteomes" id="UP001527882"/>
    </source>
</evidence>
<evidence type="ECO:0008006" key="3">
    <source>
        <dbReference type="Google" id="ProtNLM"/>
    </source>
</evidence>
<comment type="caution">
    <text evidence="1">The sequence shown here is derived from an EMBL/GenBank/DDBJ whole genome shotgun (WGS) entry which is preliminary data.</text>
</comment>
<reference evidence="1 2" key="1">
    <citation type="submission" date="2022-12" db="EMBL/GenBank/DDBJ databases">
        <title>Draft genome sequence of Paenibacillus sp. dW9.</title>
        <authorList>
            <person name="Choi E.-W."/>
            <person name="Kim D.-U."/>
        </authorList>
    </citation>
    <scope>NUCLEOTIDE SEQUENCE [LARGE SCALE GENOMIC DNA]</scope>
    <source>
        <strain evidence="2">dW9</strain>
    </source>
</reference>
<sequence>MTQITDEFMMQMMATTKGYSVVILKSGPNRNMDGVERIIWEHGRRNFVLREEGVLSIVCPVIDGSEIAGIGIFNADLDEVRRIMDEDPGVKAGVFVYDIHASRSFPGDSLPK</sequence>
<proteinExistence type="predicted"/>
<dbReference type="EMBL" id="JAQAGZ010000017">
    <property type="protein sequence ID" value="MCZ8515406.1"/>
    <property type="molecule type" value="Genomic_DNA"/>
</dbReference>
<keyword evidence="2" id="KW-1185">Reference proteome</keyword>
<dbReference type="RefSeq" id="WP_269883933.1">
    <property type="nucleotide sequence ID" value="NZ_JAQAGZ010000017.1"/>
</dbReference>
<dbReference type="Proteomes" id="UP001527882">
    <property type="component" value="Unassembled WGS sequence"/>
</dbReference>
<accession>A0ABT4QF83</accession>
<protein>
    <recommendedName>
        <fullName evidence="3">YCII-related domain-containing protein</fullName>
    </recommendedName>
</protein>